<dbReference type="Gene3D" id="1.10.238.10">
    <property type="entry name" value="EF-hand"/>
    <property type="match status" value="1"/>
</dbReference>
<dbReference type="SUPFAM" id="SSF47473">
    <property type="entry name" value="EF-hand"/>
    <property type="match status" value="1"/>
</dbReference>
<organism evidence="3 5">
    <name type="scientific">Didymodactylos carnosus</name>
    <dbReference type="NCBI Taxonomy" id="1234261"/>
    <lineage>
        <taxon>Eukaryota</taxon>
        <taxon>Metazoa</taxon>
        <taxon>Spiralia</taxon>
        <taxon>Gnathifera</taxon>
        <taxon>Rotifera</taxon>
        <taxon>Eurotatoria</taxon>
        <taxon>Bdelloidea</taxon>
        <taxon>Philodinida</taxon>
        <taxon>Philodinidae</taxon>
        <taxon>Didymodactylos</taxon>
    </lineage>
</organism>
<reference evidence="3" key="1">
    <citation type="submission" date="2021-02" db="EMBL/GenBank/DDBJ databases">
        <authorList>
            <person name="Nowell W R."/>
        </authorList>
    </citation>
    <scope>NUCLEOTIDE SEQUENCE</scope>
</reference>
<dbReference type="EMBL" id="CAJOBC010083404">
    <property type="protein sequence ID" value="CAF4301112.1"/>
    <property type="molecule type" value="Genomic_DNA"/>
</dbReference>
<dbReference type="PROSITE" id="PS00018">
    <property type="entry name" value="EF_HAND_1"/>
    <property type="match status" value="1"/>
</dbReference>
<evidence type="ECO:0000313" key="5">
    <source>
        <dbReference type="Proteomes" id="UP000663829"/>
    </source>
</evidence>
<sequence>MLSKPTKKDIQIFVLNLPTSKVQPSDTEPPQHAVVQLSPEIQRSDSISPQSPRTISALQEFNHIDSVDSNVSKTSRPRRRSSLVNFIRSFSFYPSSRRDSLVTVETKVTQAAITEEKYRELLRDPIPPQYLIFFENYFNDDIRSKKFTVDDFCRLFQMTPVLGERLLRIFEQDEAFVKNSIDGIDVLRIARLLLVGTMSVKALILFKMFDQDRDGKISLSEMKQSYQQYLKEFKVSHDETRTNEIIDIFLKGFTFVVADGENDGEEQMMDFDQFYSILKSNDDLLHTLHLI</sequence>
<evidence type="ECO:0000256" key="1">
    <source>
        <dbReference type="ARBA" id="ARBA00022837"/>
    </source>
</evidence>
<dbReference type="AlphaFoldDB" id="A0A815M804"/>
<dbReference type="Proteomes" id="UP000681722">
    <property type="component" value="Unassembled WGS sequence"/>
</dbReference>
<dbReference type="Pfam" id="PF13405">
    <property type="entry name" value="EF-hand_6"/>
    <property type="match status" value="1"/>
</dbReference>
<protein>
    <recommendedName>
        <fullName evidence="2">EF-hand domain-containing protein</fullName>
    </recommendedName>
</protein>
<name>A0A815M804_9BILA</name>
<evidence type="ECO:0000313" key="3">
    <source>
        <dbReference type="EMBL" id="CAF1414406.1"/>
    </source>
</evidence>
<comment type="caution">
    <text evidence="3">The sequence shown here is derived from an EMBL/GenBank/DDBJ whole genome shotgun (WGS) entry which is preliminary data.</text>
</comment>
<dbReference type="PROSITE" id="PS50222">
    <property type="entry name" value="EF_HAND_2"/>
    <property type="match status" value="1"/>
</dbReference>
<evidence type="ECO:0000313" key="4">
    <source>
        <dbReference type="EMBL" id="CAF4301112.1"/>
    </source>
</evidence>
<keyword evidence="1" id="KW-0106">Calcium</keyword>
<dbReference type="EMBL" id="CAJNOQ010017983">
    <property type="protein sequence ID" value="CAF1414406.1"/>
    <property type="molecule type" value="Genomic_DNA"/>
</dbReference>
<dbReference type="InterPro" id="IPR011992">
    <property type="entry name" value="EF-hand-dom_pair"/>
</dbReference>
<proteinExistence type="predicted"/>
<gene>
    <name evidence="3" type="ORF">GPM918_LOCUS33571</name>
    <name evidence="4" type="ORF">SRO942_LOCUS34255</name>
</gene>
<feature type="domain" description="EF-hand" evidence="2">
    <location>
        <begin position="197"/>
        <end position="232"/>
    </location>
</feature>
<keyword evidence="5" id="KW-1185">Reference proteome</keyword>
<dbReference type="Proteomes" id="UP000663829">
    <property type="component" value="Unassembled WGS sequence"/>
</dbReference>
<accession>A0A815M804</accession>
<feature type="non-terminal residue" evidence="3">
    <location>
        <position position="1"/>
    </location>
</feature>
<dbReference type="InterPro" id="IPR018247">
    <property type="entry name" value="EF_Hand_1_Ca_BS"/>
</dbReference>
<evidence type="ECO:0000259" key="2">
    <source>
        <dbReference type="PROSITE" id="PS50222"/>
    </source>
</evidence>
<dbReference type="OrthoDB" id="10191937at2759"/>
<dbReference type="InterPro" id="IPR002048">
    <property type="entry name" value="EF_hand_dom"/>
</dbReference>
<dbReference type="GO" id="GO:0005509">
    <property type="term" value="F:calcium ion binding"/>
    <property type="evidence" value="ECO:0007669"/>
    <property type="project" value="InterPro"/>
</dbReference>